<dbReference type="AlphaFoldDB" id="A0A232F6I6"/>
<organism evidence="4 5">
    <name type="scientific">Trichomalopsis sarcophagae</name>
    <dbReference type="NCBI Taxonomy" id="543379"/>
    <lineage>
        <taxon>Eukaryota</taxon>
        <taxon>Metazoa</taxon>
        <taxon>Ecdysozoa</taxon>
        <taxon>Arthropoda</taxon>
        <taxon>Hexapoda</taxon>
        <taxon>Insecta</taxon>
        <taxon>Pterygota</taxon>
        <taxon>Neoptera</taxon>
        <taxon>Endopterygota</taxon>
        <taxon>Hymenoptera</taxon>
        <taxon>Apocrita</taxon>
        <taxon>Proctotrupomorpha</taxon>
        <taxon>Chalcidoidea</taxon>
        <taxon>Pteromalidae</taxon>
        <taxon>Pteromalinae</taxon>
        <taxon>Trichomalopsis</taxon>
    </lineage>
</organism>
<dbReference type="SMART" id="SM00248">
    <property type="entry name" value="ANK"/>
    <property type="match status" value="5"/>
</dbReference>
<keyword evidence="1" id="KW-0677">Repeat</keyword>
<keyword evidence="5" id="KW-1185">Reference proteome</keyword>
<dbReference type="Pfam" id="PF12796">
    <property type="entry name" value="Ank_2"/>
    <property type="match status" value="1"/>
</dbReference>
<dbReference type="PROSITE" id="PS50088">
    <property type="entry name" value="ANK_REPEAT"/>
    <property type="match status" value="2"/>
</dbReference>
<sequence>MPYQALDEFAKMDENKIKRIYSALVNCEWNELGRAYVRILSEPFETEENLSLELFKAKTPLALIVGLGNVDLVRMLLDIGANANEPATGNFLALHMACYKGNLKMAEVLLQGKADPNALDSHKRSPLKALFHAIHKKWFKVDIKECYLMTRMLVSYGAKLGDTDMDTMIYAIEYTNVAIVKLLVKKANGDLKYRPLNMSDYCLHVAVVKGQPGILEYIIEEVKGSLIISDRSKAYTARYQAFGRRHTVRTSKFKAIDALNLHRETPLMTAYKVENYKAVKMLLKAGATFYETFENLIAGTRKPELAELYFERGYDVLALENRKLLHQVVLDNNSWLEDIVAEICRRKFLGYSINSCLKVLSRSEWANYLLEDCCNQLKLMRKIKFYKNVSFYDVLTAHRSTLTKYAETSELVEAFFNTKCQRSFPNYCARMRRRFIDVIPRNFLINLSSYQVSNTVKRPEMYEIIQHELMNYMETDDFFKFLACCAETTV</sequence>
<dbReference type="PROSITE" id="PS50297">
    <property type="entry name" value="ANK_REP_REGION"/>
    <property type="match status" value="2"/>
</dbReference>
<dbReference type="SUPFAM" id="SSF48403">
    <property type="entry name" value="Ankyrin repeat"/>
    <property type="match status" value="1"/>
</dbReference>
<protein>
    <submittedName>
        <fullName evidence="4">Uncharacterized protein</fullName>
    </submittedName>
</protein>
<feature type="repeat" description="ANK" evidence="3">
    <location>
        <begin position="56"/>
        <end position="88"/>
    </location>
</feature>
<evidence type="ECO:0000256" key="1">
    <source>
        <dbReference type="ARBA" id="ARBA00022737"/>
    </source>
</evidence>
<dbReference type="PANTHER" id="PTHR24198">
    <property type="entry name" value="ANKYRIN REPEAT AND PROTEIN KINASE DOMAIN-CONTAINING PROTEIN"/>
    <property type="match status" value="1"/>
</dbReference>
<gene>
    <name evidence="4" type="ORF">TSAR_009239</name>
</gene>
<dbReference type="InterPro" id="IPR002110">
    <property type="entry name" value="Ankyrin_rpt"/>
</dbReference>
<keyword evidence="2 3" id="KW-0040">ANK repeat</keyword>
<feature type="repeat" description="ANK" evidence="3">
    <location>
        <begin position="89"/>
        <end position="121"/>
    </location>
</feature>
<dbReference type="PANTHER" id="PTHR24198:SF165">
    <property type="entry name" value="ANKYRIN REPEAT-CONTAINING PROTEIN-RELATED"/>
    <property type="match status" value="1"/>
</dbReference>
<name>A0A232F6I6_9HYME</name>
<dbReference type="EMBL" id="NNAY01000792">
    <property type="protein sequence ID" value="OXU26476.1"/>
    <property type="molecule type" value="Genomic_DNA"/>
</dbReference>
<evidence type="ECO:0000313" key="5">
    <source>
        <dbReference type="Proteomes" id="UP000215335"/>
    </source>
</evidence>
<comment type="caution">
    <text evidence="4">The sequence shown here is derived from an EMBL/GenBank/DDBJ whole genome shotgun (WGS) entry which is preliminary data.</text>
</comment>
<proteinExistence type="predicted"/>
<evidence type="ECO:0000256" key="2">
    <source>
        <dbReference type="ARBA" id="ARBA00023043"/>
    </source>
</evidence>
<evidence type="ECO:0000256" key="3">
    <source>
        <dbReference type="PROSITE-ProRule" id="PRU00023"/>
    </source>
</evidence>
<dbReference type="STRING" id="543379.A0A232F6I6"/>
<dbReference type="InterPro" id="IPR036770">
    <property type="entry name" value="Ankyrin_rpt-contain_sf"/>
</dbReference>
<dbReference type="Proteomes" id="UP000215335">
    <property type="component" value="Unassembled WGS sequence"/>
</dbReference>
<dbReference type="Gene3D" id="1.25.40.20">
    <property type="entry name" value="Ankyrin repeat-containing domain"/>
    <property type="match status" value="2"/>
</dbReference>
<reference evidence="4 5" key="1">
    <citation type="journal article" date="2017" name="Curr. Biol.">
        <title>The Evolution of Venom by Co-option of Single-Copy Genes.</title>
        <authorList>
            <person name="Martinson E.O."/>
            <person name="Mrinalini"/>
            <person name="Kelkar Y.D."/>
            <person name="Chang C.H."/>
            <person name="Werren J.H."/>
        </authorList>
    </citation>
    <scope>NUCLEOTIDE SEQUENCE [LARGE SCALE GENOMIC DNA]</scope>
    <source>
        <strain evidence="4 5">Alberta</strain>
        <tissue evidence="4">Whole body</tissue>
    </source>
</reference>
<evidence type="ECO:0000313" key="4">
    <source>
        <dbReference type="EMBL" id="OXU26476.1"/>
    </source>
</evidence>
<accession>A0A232F6I6</accession>